<feature type="region of interest" description="Disordered" evidence="1">
    <location>
        <begin position="132"/>
        <end position="186"/>
    </location>
</feature>
<dbReference type="Proteomes" id="UP000054226">
    <property type="component" value="Unassembled WGS sequence"/>
</dbReference>
<dbReference type="InterPro" id="IPR012349">
    <property type="entry name" value="Split_barrel_FMN-bd"/>
</dbReference>
<dbReference type="PATRIC" id="fig|1284240.4.peg.3742"/>
<feature type="compositionally biased region" description="Basic residues" evidence="1">
    <location>
        <begin position="177"/>
        <end position="186"/>
    </location>
</feature>
<evidence type="ECO:0000313" key="3">
    <source>
        <dbReference type="Proteomes" id="UP000054226"/>
    </source>
</evidence>
<keyword evidence="3" id="KW-1185">Reference proteome</keyword>
<dbReference type="Gene3D" id="2.30.110.10">
    <property type="entry name" value="Electron Transport, Fmn-binding Protein, Chain A"/>
    <property type="match status" value="1"/>
</dbReference>
<protein>
    <submittedName>
        <fullName evidence="2">Uncharacterized protein</fullName>
    </submittedName>
</protein>
<accession>M2YUM2</accession>
<comment type="caution">
    <text evidence="2">The sequence shown here is derived from an EMBL/GenBank/DDBJ whole genome shotgun (WGS) entry which is preliminary data.</text>
</comment>
<dbReference type="AlphaFoldDB" id="M2YUM2"/>
<sequence>MNLVPLAHSECVKLIRTPERRREALISINGCSPVAMPCFMVDNGDLLFSSGEVPAIFHGAAFQPVTVEFLHIDRYEPGGWTITGTGIAYPMTYSNHLTNLAVRKARAGSFEDGLRIRIARFTGYRTTVEPVIPRQRDDGATPVERSFGLTWAGDKSPSPEGRTPTAGHGTSTVASGHCRRRRRRDR</sequence>
<proteinExistence type="predicted"/>
<dbReference type="EMBL" id="AOHO01000055">
    <property type="protein sequence ID" value="EME58582.1"/>
    <property type="molecule type" value="Genomic_DNA"/>
</dbReference>
<evidence type="ECO:0000313" key="2">
    <source>
        <dbReference type="EMBL" id="EME58582.1"/>
    </source>
</evidence>
<name>M2YUM2_9PSEU</name>
<reference evidence="2 3" key="1">
    <citation type="journal article" date="2013" name="Genome Announc.">
        <title>Draft Genome Sequence of Amycolatopsis decaplanina Strain DSM 44594T.</title>
        <authorList>
            <person name="Kaur N."/>
            <person name="Kumar S."/>
            <person name="Bala M."/>
            <person name="Raghava G.P."/>
            <person name="Mayilraj S."/>
        </authorList>
    </citation>
    <scope>NUCLEOTIDE SEQUENCE [LARGE SCALE GENOMIC DNA]</scope>
    <source>
        <strain evidence="2 3">DSM 44594</strain>
    </source>
</reference>
<organism evidence="2 3">
    <name type="scientific">Amycolatopsis decaplanina DSM 44594</name>
    <dbReference type="NCBI Taxonomy" id="1284240"/>
    <lineage>
        <taxon>Bacteria</taxon>
        <taxon>Bacillati</taxon>
        <taxon>Actinomycetota</taxon>
        <taxon>Actinomycetes</taxon>
        <taxon>Pseudonocardiales</taxon>
        <taxon>Pseudonocardiaceae</taxon>
        <taxon>Amycolatopsis</taxon>
    </lineage>
</organism>
<gene>
    <name evidence="2" type="ORF">H074_18423</name>
</gene>
<evidence type="ECO:0000256" key="1">
    <source>
        <dbReference type="SAM" id="MobiDB-lite"/>
    </source>
</evidence>